<dbReference type="AlphaFoldDB" id="A0A9W4P1B2"/>
<proteinExistence type="predicted"/>
<gene>
    <name evidence="1" type="ORF">PEGY_LOCUS647</name>
</gene>
<reference evidence="1" key="1">
    <citation type="submission" date="2021-07" db="EMBL/GenBank/DDBJ databases">
        <authorList>
            <person name="Branca A.L. A."/>
        </authorList>
    </citation>
    <scope>NUCLEOTIDE SEQUENCE</scope>
</reference>
<dbReference type="EMBL" id="CAJVRC010000835">
    <property type="protein sequence ID" value="CAG8885870.1"/>
    <property type="molecule type" value="Genomic_DNA"/>
</dbReference>
<dbReference type="Proteomes" id="UP001154252">
    <property type="component" value="Unassembled WGS sequence"/>
</dbReference>
<sequence length="387" mass="44213">METFKHIDLRIRKVKDADLAQALRGQKIPRALAEERARRCVIRGIRYHHGFGTELRGLLPEFNRALNARSLGNEIPDMNPEWPEEFPYCIWHPETASEAAYRKLAKCYPHMKYLVGRACAVAGYTDLFHELDLLPECHIAEEARESGHMAIYDAIMKATVKYNAMNHHTREIFTPVPGNLNGDMAIRSYFDIRFSFNRGWSSYSHYYGLHWAIDDGNCDINEDRRVDEYDTDPQTTPFAIKDEILPMLYSPLPPDLPTLNKDLLIMVAAFCGDIDRYSRLRRPKTAHSEFRSLVRGIYNNTMFAKWCSLQTCSVFQSGDIKAAINARFIMNGDLSRITADTPDEELSCHLVPIHPTKVGTQRTVPASTNDEICHCKSSHSSQLRGCI</sequence>
<evidence type="ECO:0000313" key="2">
    <source>
        <dbReference type="Proteomes" id="UP001154252"/>
    </source>
</evidence>
<accession>A0A9W4P1B2</accession>
<comment type="caution">
    <text evidence="1">The sequence shown here is derived from an EMBL/GenBank/DDBJ whole genome shotgun (WGS) entry which is preliminary data.</text>
</comment>
<name>A0A9W4P1B2_9EURO</name>
<protein>
    <submittedName>
        <fullName evidence="1">Uncharacterized protein</fullName>
    </submittedName>
</protein>
<keyword evidence="2" id="KW-1185">Reference proteome</keyword>
<dbReference type="OrthoDB" id="4360026at2759"/>
<organism evidence="1 2">
    <name type="scientific">Penicillium egyptiacum</name>
    <dbReference type="NCBI Taxonomy" id="1303716"/>
    <lineage>
        <taxon>Eukaryota</taxon>
        <taxon>Fungi</taxon>
        <taxon>Dikarya</taxon>
        <taxon>Ascomycota</taxon>
        <taxon>Pezizomycotina</taxon>
        <taxon>Eurotiomycetes</taxon>
        <taxon>Eurotiomycetidae</taxon>
        <taxon>Eurotiales</taxon>
        <taxon>Aspergillaceae</taxon>
        <taxon>Penicillium</taxon>
    </lineage>
</organism>
<evidence type="ECO:0000313" key="1">
    <source>
        <dbReference type="EMBL" id="CAG8885870.1"/>
    </source>
</evidence>